<dbReference type="AlphaFoldDB" id="D1NSY6"/>
<comment type="caution">
    <text evidence="2">The sequence shown here is derived from an EMBL/GenBank/DDBJ whole genome shotgun (WGS) entry which is preliminary data.</text>
</comment>
<name>D1NSY6_9BIFI</name>
<protein>
    <submittedName>
        <fullName evidence="2">Uncharacterized protein</fullName>
    </submittedName>
</protein>
<gene>
    <name evidence="3" type="ORF">BGLCM_0795</name>
    <name evidence="2" type="ORF">BIFGAL_02897</name>
</gene>
<evidence type="ECO:0000256" key="1">
    <source>
        <dbReference type="SAM" id="MobiDB-lite"/>
    </source>
</evidence>
<dbReference type="EMBL" id="ABXB03000001">
    <property type="protein sequence ID" value="EFA23788.1"/>
    <property type="molecule type" value="Genomic_DNA"/>
</dbReference>
<proteinExistence type="predicted"/>
<sequence length="157" mass="17041">MNDNVVSGSAPEPLDPSQPAPGRVAGFTPATASPAADQTADHMTDQTADQMADTAGGQDDHDAECVESCTATTCFDMSSCDELEAMLIERMRTMLRPQTAPECLYERIRATLDRCCEERRRQTSSITHVTHVTSVTGMQGTSTSLMHATIIHREVHD</sequence>
<evidence type="ECO:0000313" key="2">
    <source>
        <dbReference type="EMBL" id="EFA23788.1"/>
    </source>
</evidence>
<dbReference type="EMBL" id="JGYW01000004">
    <property type="protein sequence ID" value="KFI59204.1"/>
    <property type="molecule type" value="Genomic_DNA"/>
</dbReference>
<organism evidence="2 4">
    <name type="scientific">Bifidobacterium gallicum DSM 20093 = LMG 11596</name>
    <dbReference type="NCBI Taxonomy" id="561180"/>
    <lineage>
        <taxon>Bacteria</taxon>
        <taxon>Bacillati</taxon>
        <taxon>Actinomycetota</taxon>
        <taxon>Actinomycetes</taxon>
        <taxon>Bifidobacteriales</taxon>
        <taxon>Bifidobacteriaceae</taxon>
        <taxon>Bifidobacterium</taxon>
    </lineage>
</organism>
<dbReference type="RefSeq" id="WP_006294305.1">
    <property type="nucleotide sequence ID" value="NZ_ABXB03000001.1"/>
</dbReference>
<reference evidence="3 5" key="2">
    <citation type="submission" date="2014-03" db="EMBL/GenBank/DDBJ databases">
        <title>Genomics of Bifidobacteria.</title>
        <authorList>
            <person name="Ventura M."/>
            <person name="Milani C."/>
            <person name="Lugli G.A."/>
        </authorList>
    </citation>
    <scope>NUCLEOTIDE SEQUENCE [LARGE SCALE GENOMIC DNA]</scope>
    <source>
        <strain evidence="3 5">LMG 11596</strain>
    </source>
</reference>
<evidence type="ECO:0000313" key="5">
    <source>
        <dbReference type="Proteomes" id="UP000029074"/>
    </source>
</evidence>
<accession>D1NSY6</accession>
<evidence type="ECO:0000313" key="4">
    <source>
        <dbReference type="Proteomes" id="UP000003656"/>
    </source>
</evidence>
<feature type="region of interest" description="Disordered" evidence="1">
    <location>
        <begin position="1"/>
        <end position="62"/>
    </location>
</feature>
<dbReference type="Proteomes" id="UP000029074">
    <property type="component" value="Unassembled WGS sequence"/>
</dbReference>
<reference evidence="2 4" key="1">
    <citation type="submission" date="2009-11" db="EMBL/GenBank/DDBJ databases">
        <authorList>
            <person name="Weinstock G."/>
            <person name="Sodergren E."/>
            <person name="Clifton S."/>
            <person name="Fulton L."/>
            <person name="Fulton B."/>
            <person name="Courtney L."/>
            <person name="Fronick C."/>
            <person name="Harrison M."/>
            <person name="Strong C."/>
            <person name="Farmer C."/>
            <person name="Delahaunty K."/>
            <person name="Markovic C."/>
            <person name="Hall O."/>
            <person name="Minx P."/>
            <person name="Tomlinson C."/>
            <person name="Mitreva M."/>
            <person name="Nelson J."/>
            <person name="Hou S."/>
            <person name="Wollam A."/>
            <person name="Pepin K.H."/>
            <person name="Johnson M."/>
            <person name="Bhonagiri V."/>
            <person name="Nash W.E."/>
            <person name="Warren W."/>
            <person name="Chinwalla A."/>
            <person name="Mardis E.R."/>
            <person name="Wilson R.K."/>
        </authorList>
    </citation>
    <scope>NUCLEOTIDE SEQUENCE [LARGE SCALE GENOMIC DNA]</scope>
    <source>
        <strain evidence="2 4">DSM 20093</strain>
    </source>
</reference>
<dbReference type="Proteomes" id="UP000003656">
    <property type="component" value="Unassembled WGS sequence"/>
</dbReference>
<dbReference type="STRING" id="561180.BIFGAL_02897"/>
<keyword evidence="5" id="KW-1185">Reference proteome</keyword>
<evidence type="ECO:0000313" key="3">
    <source>
        <dbReference type="EMBL" id="KFI59204.1"/>
    </source>
</evidence>